<dbReference type="Pfam" id="PF19775">
    <property type="entry name" value="DUF6261"/>
    <property type="match status" value="1"/>
</dbReference>
<evidence type="ECO:0000313" key="1">
    <source>
        <dbReference type="EMBL" id="RLT78609.1"/>
    </source>
</evidence>
<dbReference type="EMBL" id="RAZM01000095">
    <property type="protein sequence ID" value="RLT78609.1"/>
    <property type="molecule type" value="Genomic_DNA"/>
</dbReference>
<sequence>MKQIASFNIARLRVEEDFGFLKLVVAETGSLVSDSDSPDEISVLAASAPTTLATSVATFKNAVDAFDDALKDSATVPSTALAAEADAARDNAWRAANNYLKAMAAHPTESLRRTATEFKTLFDKYGDPTSLPQTEESGILHNLLQDLKAIGNGKLSTIAFEAWLTHLESCETSFLSAVSQRTKEEAARQVGIVKESRQAADAAYRSLAGLVNALAVVNGDEAYATFIDRVNVIIDRQKTVLKARQTNGGRRKEEDERPSVL</sequence>
<protein>
    <submittedName>
        <fullName evidence="1">Uncharacterized protein</fullName>
    </submittedName>
</protein>
<comment type="caution">
    <text evidence="1">The sequence shown here is derived from an EMBL/GenBank/DDBJ whole genome shotgun (WGS) entry which is preliminary data.</text>
</comment>
<organism evidence="1 2">
    <name type="scientific">Bacteroides acidifaciens</name>
    <dbReference type="NCBI Taxonomy" id="85831"/>
    <lineage>
        <taxon>Bacteria</taxon>
        <taxon>Pseudomonadati</taxon>
        <taxon>Bacteroidota</taxon>
        <taxon>Bacteroidia</taxon>
        <taxon>Bacteroidales</taxon>
        <taxon>Bacteroidaceae</taxon>
        <taxon>Bacteroides</taxon>
    </lineage>
</organism>
<dbReference type="InterPro" id="IPR046228">
    <property type="entry name" value="DUF6261"/>
</dbReference>
<evidence type="ECO:0000313" key="2">
    <source>
        <dbReference type="Proteomes" id="UP000267159"/>
    </source>
</evidence>
<dbReference type="RefSeq" id="WP_121767275.1">
    <property type="nucleotide sequence ID" value="NZ_RAZM01000095.1"/>
</dbReference>
<gene>
    <name evidence="1" type="ORF">D7Y07_18310</name>
</gene>
<dbReference type="Proteomes" id="UP000267159">
    <property type="component" value="Unassembled WGS sequence"/>
</dbReference>
<proteinExistence type="predicted"/>
<dbReference type="AlphaFoldDB" id="A0A3L8A3P8"/>
<reference evidence="1 2" key="1">
    <citation type="submission" date="2018-09" db="EMBL/GenBank/DDBJ databases">
        <title>Murine metabolic-syndrome-specific gut microbial biobank.</title>
        <authorList>
            <person name="Liu C."/>
        </authorList>
    </citation>
    <scope>NUCLEOTIDE SEQUENCE [LARGE SCALE GENOMIC DNA]</scope>
    <source>
        <strain evidence="1 2">0.1X-D8-26</strain>
    </source>
</reference>
<name>A0A3L8A3P8_9BACE</name>
<accession>A0A3L8A3P8</accession>